<evidence type="ECO:0000256" key="2">
    <source>
        <dbReference type="ARBA" id="ARBA00022679"/>
    </source>
</evidence>
<evidence type="ECO:0000259" key="8">
    <source>
        <dbReference type="PROSITE" id="PS51178"/>
    </source>
</evidence>
<keyword evidence="3" id="KW-0547">Nucleotide-binding</keyword>
<dbReference type="EMBL" id="CAEZVD010000063">
    <property type="protein sequence ID" value="CAB4622666.1"/>
    <property type="molecule type" value="Genomic_DNA"/>
</dbReference>
<dbReference type="SMART" id="SM00740">
    <property type="entry name" value="PASTA"/>
    <property type="match status" value="4"/>
</dbReference>
<feature type="compositionally biased region" description="Polar residues" evidence="6">
    <location>
        <begin position="289"/>
        <end position="305"/>
    </location>
</feature>
<name>A0A6J6IAY4_9ZZZZ</name>
<dbReference type="PROSITE" id="PS00108">
    <property type="entry name" value="PROTEIN_KINASE_ST"/>
    <property type="match status" value="1"/>
</dbReference>
<dbReference type="AlphaFoldDB" id="A0A6J6IAY4"/>
<sequence length="653" mass="69383">MPSLVGRLIGDRYQVEQVVARGGMATVYLAMDLRLERKIALKVIHPHLASNESFRDKFIREARIAAKLSHPNLVNVFDQGQEGDMAFMAMEFVSGITLRDALKDFGALDAKRALDLFEPILSGLAAAHRAGILHRDLKPENVLLSDDGRIKLGDFGLARDIENNTSTGSLVGTVAYLSPELVTRGVADARSDVYAAGIMLFEMLAGKQPFEGEQAVQIAYQHANDNVPAPSKFSSNVPPLLDELVLWATARDAAHRPADAVELLEVVKRAKAEIKAGRNDTNLGIPVVQNPNSQQSSNATTVLPTTQDQTQVLNPDLYAASGFDENQTMALSGIGDHSATTVLDNLSFESDSFSSPLEGFGRKRRGLRLLIVTLLVVLLGGGSGWWFSSGPGGLAVIPNLTSRTADDAQLALSTLKANIALAEESSATVTKGLVIRTDPPAGAFFFGGTLIIYISSGPSLVAAPELKGMNVAAATAEIIKNGFTLGEVKSVFNEAPIGEVFDYLGSDGNRIPENSRINIWVSLGAIPVVAGLEQEAAVAAIELVGLKINEITEDYSDSIAAGQVISIVPQTQPLEKNGSVNLIVSKGPNIVEVPNMIGQTVLAAKAALESLGLRVIVNTDQLTTRWGVVAIKRQSAAAGTQLRVGDSITISTK</sequence>
<accession>A0A6J6IAY4</accession>
<evidence type="ECO:0000259" key="7">
    <source>
        <dbReference type="PROSITE" id="PS50011"/>
    </source>
</evidence>
<keyword evidence="1" id="KW-0723">Serine/threonine-protein kinase</keyword>
<dbReference type="InterPro" id="IPR005543">
    <property type="entry name" value="PASTA_dom"/>
</dbReference>
<dbReference type="Pfam" id="PF00069">
    <property type="entry name" value="Pkinase"/>
    <property type="match status" value="1"/>
</dbReference>
<dbReference type="SUPFAM" id="SSF56112">
    <property type="entry name" value="Protein kinase-like (PK-like)"/>
    <property type="match status" value="1"/>
</dbReference>
<dbReference type="PANTHER" id="PTHR43289">
    <property type="entry name" value="MITOGEN-ACTIVATED PROTEIN KINASE KINASE KINASE 20-RELATED"/>
    <property type="match status" value="1"/>
</dbReference>
<dbReference type="SMART" id="SM00220">
    <property type="entry name" value="S_TKc"/>
    <property type="match status" value="1"/>
</dbReference>
<evidence type="ECO:0000256" key="6">
    <source>
        <dbReference type="SAM" id="MobiDB-lite"/>
    </source>
</evidence>
<dbReference type="FunFam" id="1.10.510.10:FF:000021">
    <property type="entry name" value="Serine/threonine protein kinase"/>
    <property type="match status" value="1"/>
</dbReference>
<dbReference type="Pfam" id="PF03793">
    <property type="entry name" value="PASTA"/>
    <property type="match status" value="3"/>
</dbReference>
<dbReference type="InterPro" id="IPR008271">
    <property type="entry name" value="Ser/Thr_kinase_AS"/>
</dbReference>
<dbReference type="CDD" id="cd14014">
    <property type="entry name" value="STKc_PknB_like"/>
    <property type="match status" value="1"/>
</dbReference>
<dbReference type="PANTHER" id="PTHR43289:SF34">
    <property type="entry name" value="SERINE_THREONINE-PROTEIN KINASE YBDM-RELATED"/>
    <property type="match status" value="1"/>
</dbReference>
<dbReference type="InterPro" id="IPR011009">
    <property type="entry name" value="Kinase-like_dom_sf"/>
</dbReference>
<feature type="domain" description="PASTA" evidence="8">
    <location>
        <begin position="587"/>
        <end position="653"/>
    </location>
</feature>
<organism evidence="9">
    <name type="scientific">freshwater metagenome</name>
    <dbReference type="NCBI Taxonomy" id="449393"/>
    <lineage>
        <taxon>unclassified sequences</taxon>
        <taxon>metagenomes</taxon>
        <taxon>ecological metagenomes</taxon>
    </lineage>
</organism>
<evidence type="ECO:0000313" key="9">
    <source>
        <dbReference type="EMBL" id="CAB4622666.1"/>
    </source>
</evidence>
<feature type="region of interest" description="Disordered" evidence="6">
    <location>
        <begin position="283"/>
        <end position="305"/>
    </location>
</feature>
<keyword evidence="2" id="KW-0808">Transferase</keyword>
<dbReference type="GO" id="GO:0004674">
    <property type="term" value="F:protein serine/threonine kinase activity"/>
    <property type="evidence" value="ECO:0007669"/>
    <property type="project" value="UniProtKB-KW"/>
</dbReference>
<dbReference type="CDD" id="cd06577">
    <property type="entry name" value="PASTA_pknB"/>
    <property type="match status" value="4"/>
</dbReference>
<dbReference type="GO" id="GO:0005524">
    <property type="term" value="F:ATP binding"/>
    <property type="evidence" value="ECO:0007669"/>
    <property type="project" value="UniProtKB-KW"/>
</dbReference>
<evidence type="ECO:0000256" key="3">
    <source>
        <dbReference type="ARBA" id="ARBA00022741"/>
    </source>
</evidence>
<dbReference type="PROSITE" id="PS51178">
    <property type="entry name" value="PASTA"/>
    <property type="match status" value="2"/>
</dbReference>
<keyword evidence="4" id="KW-0418">Kinase</keyword>
<dbReference type="PROSITE" id="PS50011">
    <property type="entry name" value="PROTEIN_KINASE_DOM"/>
    <property type="match status" value="1"/>
</dbReference>
<feature type="domain" description="PASTA" evidence="8">
    <location>
        <begin position="390"/>
        <end position="456"/>
    </location>
</feature>
<proteinExistence type="predicted"/>
<dbReference type="InterPro" id="IPR000719">
    <property type="entry name" value="Prot_kinase_dom"/>
</dbReference>
<reference evidence="9" key="1">
    <citation type="submission" date="2020-05" db="EMBL/GenBank/DDBJ databases">
        <authorList>
            <person name="Chiriac C."/>
            <person name="Salcher M."/>
            <person name="Ghai R."/>
            <person name="Kavagutti S V."/>
        </authorList>
    </citation>
    <scope>NUCLEOTIDE SEQUENCE</scope>
</reference>
<evidence type="ECO:0000256" key="1">
    <source>
        <dbReference type="ARBA" id="ARBA00022527"/>
    </source>
</evidence>
<dbReference type="FunFam" id="3.30.200.20:FF:000035">
    <property type="entry name" value="Serine/threonine protein kinase Stk1"/>
    <property type="match status" value="1"/>
</dbReference>
<dbReference type="Gene3D" id="3.30.200.20">
    <property type="entry name" value="Phosphorylase Kinase, domain 1"/>
    <property type="match status" value="1"/>
</dbReference>
<protein>
    <submittedName>
        <fullName evidence="9">Unannotated protein</fullName>
    </submittedName>
</protein>
<keyword evidence="5" id="KW-0067">ATP-binding</keyword>
<evidence type="ECO:0000256" key="4">
    <source>
        <dbReference type="ARBA" id="ARBA00022777"/>
    </source>
</evidence>
<feature type="domain" description="Protein kinase" evidence="7">
    <location>
        <begin position="13"/>
        <end position="267"/>
    </location>
</feature>
<gene>
    <name evidence="9" type="ORF">UFOPK1909_00666</name>
</gene>
<dbReference type="Gene3D" id="3.30.10.20">
    <property type="match status" value="4"/>
</dbReference>
<dbReference type="Gene3D" id="1.10.510.10">
    <property type="entry name" value="Transferase(Phosphotransferase) domain 1"/>
    <property type="match status" value="1"/>
</dbReference>
<evidence type="ECO:0000256" key="5">
    <source>
        <dbReference type="ARBA" id="ARBA00022840"/>
    </source>
</evidence>